<dbReference type="SUPFAM" id="SSF53335">
    <property type="entry name" value="S-adenosyl-L-methionine-dependent methyltransferases"/>
    <property type="match status" value="1"/>
</dbReference>
<dbReference type="SUPFAM" id="SSF46785">
    <property type="entry name" value="Winged helix' DNA-binding domain"/>
    <property type="match status" value="1"/>
</dbReference>
<keyword evidence="3" id="KW-0949">S-adenosyl-L-methionine</keyword>
<dbReference type="AlphaFoldDB" id="A0A9I9DJM7"/>
<reference evidence="7" key="1">
    <citation type="submission" date="2023-03" db="UniProtKB">
        <authorList>
            <consortium name="EnsemblPlants"/>
        </authorList>
    </citation>
    <scope>IDENTIFICATION</scope>
</reference>
<dbReference type="GO" id="GO:0008171">
    <property type="term" value="F:O-methyltransferase activity"/>
    <property type="evidence" value="ECO:0007669"/>
    <property type="project" value="InterPro"/>
</dbReference>
<dbReference type="InterPro" id="IPR016461">
    <property type="entry name" value="COMT-like"/>
</dbReference>
<accession>A0A9I9DJM7</accession>
<dbReference type="Pfam" id="PF08100">
    <property type="entry name" value="Dimerisation"/>
    <property type="match status" value="1"/>
</dbReference>
<evidence type="ECO:0000313" key="7">
    <source>
        <dbReference type="EnsemblPlants" id="MELO3C019324.2.1"/>
    </source>
</evidence>
<dbReference type="Gramene" id="MELO3C019324.2.1">
    <property type="protein sequence ID" value="MELO3C019324.2.1"/>
    <property type="gene ID" value="MELO3C019324.2"/>
</dbReference>
<dbReference type="FunFam" id="1.10.10.10:FF:000213">
    <property type="entry name" value="Coniferyl alcohol 9-O-methyltransferase"/>
    <property type="match status" value="1"/>
</dbReference>
<name>A0A9I9DJM7_CUCME</name>
<dbReference type="PROSITE" id="PS51683">
    <property type="entry name" value="SAM_OMT_II"/>
    <property type="match status" value="1"/>
</dbReference>
<dbReference type="EnsemblPlants" id="MELO3C019324.2.1">
    <property type="protein sequence ID" value="MELO3C019324.2.1"/>
    <property type="gene ID" value="MELO3C019324.2"/>
</dbReference>
<dbReference type="Gene3D" id="3.40.50.150">
    <property type="entry name" value="Vaccinia Virus protein VP39"/>
    <property type="match status" value="1"/>
</dbReference>
<evidence type="ECO:0000256" key="4">
    <source>
        <dbReference type="PIRSR" id="PIRSR005739-1"/>
    </source>
</evidence>
<dbReference type="InterPro" id="IPR036390">
    <property type="entry name" value="WH_DNA-bd_sf"/>
</dbReference>
<sequence>MGENLNELLQSQAHVWNHALKFINSMSLKCVLELEIPDIIHNHGQPMSLSSLVAALHIEPTKAECLSRLMNLLVHSGFFTTAQTQAHDRAEDVKYSLTPSSKLLLHNKQATPFLFLALDKSTIASFQSLSSWFCSSNNNGQNYSNAFEMANGKLLWEYAAQEQTFANLFQQTMVCDSEMIGKIVKECSEVFEGLKSLVDVGGGTGVMGKAIVEAFPHITCTVFDLPQVISNQPLQNAKNLRFVEGDMFEEIIPLANAVLLKWLLTNFQKLMRDQSHQSRKKWILHDWNDEQSIKILKKCKDAIPSREKGGKLIIIDIVMEDKKEEKESTETQLLFDVLMMVNLGGKERNENEWKNLFMEAGFSGYKIISKLGLRSVIEVYPA</sequence>
<evidence type="ECO:0000256" key="1">
    <source>
        <dbReference type="ARBA" id="ARBA00022603"/>
    </source>
</evidence>
<feature type="active site" description="Proton acceptor" evidence="4">
    <location>
        <position position="285"/>
    </location>
</feature>
<organism evidence="7">
    <name type="scientific">Cucumis melo</name>
    <name type="common">Muskmelon</name>
    <dbReference type="NCBI Taxonomy" id="3656"/>
    <lineage>
        <taxon>Eukaryota</taxon>
        <taxon>Viridiplantae</taxon>
        <taxon>Streptophyta</taxon>
        <taxon>Embryophyta</taxon>
        <taxon>Tracheophyta</taxon>
        <taxon>Spermatophyta</taxon>
        <taxon>Magnoliopsida</taxon>
        <taxon>eudicotyledons</taxon>
        <taxon>Gunneridae</taxon>
        <taxon>Pentapetalae</taxon>
        <taxon>rosids</taxon>
        <taxon>fabids</taxon>
        <taxon>Cucurbitales</taxon>
        <taxon>Cucurbitaceae</taxon>
        <taxon>Benincaseae</taxon>
        <taxon>Cucumis</taxon>
    </lineage>
</organism>
<dbReference type="FunFam" id="3.40.50.150:FF:000206">
    <property type="entry name" value="O-methyltransferase ZRP4"/>
    <property type="match status" value="1"/>
</dbReference>
<dbReference type="Pfam" id="PF00891">
    <property type="entry name" value="Methyltransf_2"/>
    <property type="match status" value="2"/>
</dbReference>
<dbReference type="GO" id="GO:0030746">
    <property type="term" value="F:isoflavone 4'-O-methyltransferase activity"/>
    <property type="evidence" value="ECO:0007669"/>
    <property type="project" value="UniProtKB-ARBA"/>
</dbReference>
<feature type="domain" description="O-methyltransferase C-terminal" evidence="5">
    <location>
        <begin position="127"/>
        <end position="267"/>
    </location>
</feature>
<dbReference type="InterPro" id="IPR012967">
    <property type="entry name" value="COMT_dimerisation"/>
</dbReference>
<feature type="domain" description="O-methyltransferase dimerisation" evidence="6">
    <location>
        <begin position="16"/>
        <end position="106"/>
    </location>
</feature>
<dbReference type="GO" id="GO:0046983">
    <property type="term" value="F:protein dimerization activity"/>
    <property type="evidence" value="ECO:0007669"/>
    <property type="project" value="InterPro"/>
</dbReference>
<dbReference type="InterPro" id="IPR036388">
    <property type="entry name" value="WH-like_DNA-bd_sf"/>
</dbReference>
<dbReference type="PIRSF" id="PIRSF005739">
    <property type="entry name" value="O-mtase"/>
    <property type="match status" value="1"/>
</dbReference>
<dbReference type="GO" id="GO:0009701">
    <property type="term" value="P:isoflavonoid phytoalexin biosynthetic process"/>
    <property type="evidence" value="ECO:0007669"/>
    <property type="project" value="UniProtKB-ARBA"/>
</dbReference>
<feature type="domain" description="O-methyltransferase C-terminal" evidence="5">
    <location>
        <begin position="281"/>
        <end position="363"/>
    </location>
</feature>
<keyword evidence="2" id="KW-0808">Transferase</keyword>
<evidence type="ECO:0000259" key="6">
    <source>
        <dbReference type="Pfam" id="PF08100"/>
    </source>
</evidence>
<evidence type="ECO:0000256" key="2">
    <source>
        <dbReference type="ARBA" id="ARBA00022679"/>
    </source>
</evidence>
<evidence type="ECO:0008006" key="8">
    <source>
        <dbReference type="Google" id="ProtNLM"/>
    </source>
</evidence>
<evidence type="ECO:0000259" key="5">
    <source>
        <dbReference type="Pfam" id="PF00891"/>
    </source>
</evidence>
<evidence type="ECO:0000256" key="3">
    <source>
        <dbReference type="ARBA" id="ARBA00022691"/>
    </source>
</evidence>
<dbReference type="Gene3D" id="1.10.10.10">
    <property type="entry name" value="Winged helix-like DNA-binding domain superfamily/Winged helix DNA-binding domain"/>
    <property type="match status" value="1"/>
</dbReference>
<dbReference type="GO" id="GO:0032259">
    <property type="term" value="P:methylation"/>
    <property type="evidence" value="ECO:0007669"/>
    <property type="project" value="UniProtKB-KW"/>
</dbReference>
<dbReference type="InterPro" id="IPR001077">
    <property type="entry name" value="COMT_C"/>
</dbReference>
<dbReference type="PANTHER" id="PTHR11746">
    <property type="entry name" value="O-METHYLTRANSFERASE"/>
    <property type="match status" value="1"/>
</dbReference>
<keyword evidence="1" id="KW-0489">Methyltransferase</keyword>
<dbReference type="InterPro" id="IPR029063">
    <property type="entry name" value="SAM-dependent_MTases_sf"/>
</dbReference>
<proteinExistence type="predicted"/>
<protein>
    <recommendedName>
        <fullName evidence="8">Trans-resveratrol di-O-methyltransferase-like</fullName>
    </recommendedName>
</protein>